<feature type="transmembrane region" description="Helical" evidence="9">
    <location>
        <begin position="144"/>
        <end position="175"/>
    </location>
</feature>
<evidence type="ECO:0000256" key="7">
    <source>
        <dbReference type="ARBA" id="ARBA00023136"/>
    </source>
</evidence>
<comment type="similarity">
    <text evidence="2 9">Belongs to the binding-protein-dependent transport system permease family.</text>
</comment>
<dbReference type="InterPro" id="IPR000515">
    <property type="entry name" value="MetI-like"/>
</dbReference>
<dbReference type="PROSITE" id="PS50928">
    <property type="entry name" value="ABC_TM1"/>
    <property type="match status" value="1"/>
</dbReference>
<dbReference type="RefSeq" id="WP_046108688.1">
    <property type="nucleotide sequence ID" value="NZ_JZEX01000108.1"/>
</dbReference>
<reference evidence="11 12" key="1">
    <citation type="submission" date="2015-03" db="EMBL/GenBank/DDBJ databases">
        <authorList>
            <person name="Hassan Y.I."/>
            <person name="Lepp D."/>
            <person name="Li X.-Z."/>
            <person name="Zhou T."/>
        </authorList>
    </citation>
    <scope>NUCLEOTIDE SEQUENCE [LARGE SCALE GENOMIC DNA]</scope>
    <source>
        <strain evidence="11 12">BD-c194</strain>
    </source>
</reference>
<evidence type="ECO:0000256" key="2">
    <source>
        <dbReference type="ARBA" id="ARBA00009306"/>
    </source>
</evidence>
<dbReference type="Pfam" id="PF00528">
    <property type="entry name" value="BPD_transp_1"/>
    <property type="match status" value="1"/>
</dbReference>
<feature type="transmembrane region" description="Helical" evidence="9">
    <location>
        <begin position="257"/>
        <end position="279"/>
    </location>
</feature>
<name>A0A0F5FS82_9HYPH</name>
<keyword evidence="6 9" id="KW-1133">Transmembrane helix</keyword>
<evidence type="ECO:0000256" key="9">
    <source>
        <dbReference type="RuleBase" id="RU363032"/>
    </source>
</evidence>
<dbReference type="AlphaFoldDB" id="A0A0F5FS82"/>
<comment type="subcellular location">
    <subcellularLocation>
        <location evidence="1 9">Cell membrane</location>
        <topology evidence="1 9">Multi-pass membrane protein</topology>
    </subcellularLocation>
</comment>
<organism evidence="11 12">
    <name type="scientific">Devosia geojensis</name>
    <dbReference type="NCBI Taxonomy" id="443610"/>
    <lineage>
        <taxon>Bacteria</taxon>
        <taxon>Pseudomonadati</taxon>
        <taxon>Pseudomonadota</taxon>
        <taxon>Alphaproteobacteria</taxon>
        <taxon>Hyphomicrobiales</taxon>
        <taxon>Devosiaceae</taxon>
        <taxon>Devosia</taxon>
    </lineage>
</organism>
<dbReference type="GO" id="GO:0005886">
    <property type="term" value="C:plasma membrane"/>
    <property type="evidence" value="ECO:0007669"/>
    <property type="project" value="UniProtKB-SubCell"/>
</dbReference>
<dbReference type="PANTHER" id="PTHR30151">
    <property type="entry name" value="ALKANE SULFONATE ABC TRANSPORTER-RELATED, MEMBRANE SUBUNIT"/>
    <property type="match status" value="1"/>
</dbReference>
<evidence type="ECO:0000256" key="3">
    <source>
        <dbReference type="ARBA" id="ARBA00022448"/>
    </source>
</evidence>
<dbReference type="SUPFAM" id="SSF161098">
    <property type="entry name" value="MetI-like"/>
    <property type="match status" value="1"/>
</dbReference>
<feature type="domain" description="ABC transmembrane type-1" evidence="10">
    <location>
        <begin position="96"/>
        <end position="276"/>
    </location>
</feature>
<dbReference type="STRING" id="443610.VE25_11130"/>
<evidence type="ECO:0000256" key="8">
    <source>
        <dbReference type="ARBA" id="ARBA00056719"/>
    </source>
</evidence>
<feature type="transmembrane region" description="Helical" evidence="9">
    <location>
        <begin position="206"/>
        <end position="230"/>
    </location>
</feature>
<dbReference type="PANTHER" id="PTHR30151:SF38">
    <property type="entry name" value="ALIPHATIC SULFONATES TRANSPORT PERMEASE PROTEIN SSUC-RELATED"/>
    <property type="match status" value="1"/>
</dbReference>
<evidence type="ECO:0000313" key="12">
    <source>
        <dbReference type="Proteomes" id="UP000033632"/>
    </source>
</evidence>
<keyword evidence="12" id="KW-1185">Reference proteome</keyword>
<gene>
    <name evidence="11" type="ORF">VE25_11130</name>
</gene>
<dbReference type="GO" id="GO:0042918">
    <property type="term" value="P:alkanesulfonate transmembrane transport"/>
    <property type="evidence" value="ECO:0007669"/>
    <property type="project" value="UniProtKB-ARBA"/>
</dbReference>
<keyword evidence="5 9" id="KW-0812">Transmembrane</keyword>
<evidence type="ECO:0000259" key="10">
    <source>
        <dbReference type="PROSITE" id="PS50928"/>
    </source>
</evidence>
<evidence type="ECO:0000256" key="6">
    <source>
        <dbReference type="ARBA" id="ARBA00022989"/>
    </source>
</evidence>
<keyword evidence="7 9" id="KW-0472">Membrane</keyword>
<comment type="function">
    <text evidence="8">Probably part of an ABC transporter complex. Probably responsible for the translocation of the substrate across the membrane.</text>
</comment>
<dbReference type="Proteomes" id="UP000033632">
    <property type="component" value="Unassembled WGS sequence"/>
</dbReference>
<dbReference type="FunFam" id="1.10.3720.10:FF:000003">
    <property type="entry name" value="Aliphatic sulfonate ABC transporter permease"/>
    <property type="match status" value="1"/>
</dbReference>
<dbReference type="Gene3D" id="1.10.3720.10">
    <property type="entry name" value="MetI-like"/>
    <property type="match status" value="1"/>
</dbReference>
<dbReference type="InterPro" id="IPR035906">
    <property type="entry name" value="MetI-like_sf"/>
</dbReference>
<feature type="transmembrane region" description="Helical" evidence="9">
    <location>
        <begin position="43"/>
        <end position="68"/>
    </location>
</feature>
<sequence>MTYVSAGERRPVLAVERETAPAGRFSTGAGRPRTRRRLGPGPAIPFGLQIGPALLVVIWTLGSAFGLIDPRILPAPWTVIATFGTLIADGRLQSNFLTSSVRAILGLSTGIVIGTALAVIAGLSRVGEALIDGPIQIKRAVPTLALIPLLILWLGIGETMKVTIITLAVIVPIYIHTHNALRSIDNRYVELAETVRMSSRDFLREVVLPGALPGFLLGLRFAVTLCWVSLVVVEQINATSGLGYMIELARTYGQTEIILVGLVVYAILGLASDGLVRLIERKLLSWRRTLAS</sequence>
<evidence type="ECO:0000256" key="4">
    <source>
        <dbReference type="ARBA" id="ARBA00022475"/>
    </source>
</evidence>
<evidence type="ECO:0000256" key="5">
    <source>
        <dbReference type="ARBA" id="ARBA00022692"/>
    </source>
</evidence>
<dbReference type="CDD" id="cd06261">
    <property type="entry name" value="TM_PBP2"/>
    <property type="match status" value="1"/>
</dbReference>
<proteinExistence type="inferred from homology"/>
<comment type="caution">
    <text evidence="11">The sequence shown here is derived from an EMBL/GenBank/DDBJ whole genome shotgun (WGS) entry which is preliminary data.</text>
</comment>
<dbReference type="PATRIC" id="fig|443610.3.peg.430"/>
<dbReference type="EMBL" id="JZEX01000108">
    <property type="protein sequence ID" value="KKB11721.1"/>
    <property type="molecule type" value="Genomic_DNA"/>
</dbReference>
<keyword evidence="3 9" id="KW-0813">Transport</keyword>
<keyword evidence="4" id="KW-1003">Cell membrane</keyword>
<feature type="transmembrane region" description="Helical" evidence="9">
    <location>
        <begin position="104"/>
        <end position="124"/>
    </location>
</feature>
<evidence type="ECO:0000313" key="11">
    <source>
        <dbReference type="EMBL" id="KKB11721.1"/>
    </source>
</evidence>
<protein>
    <submittedName>
        <fullName evidence="11">ABC transporter permease</fullName>
    </submittedName>
</protein>
<accession>A0A0F5FS82</accession>
<dbReference type="OrthoDB" id="7957355at2"/>
<evidence type="ECO:0000256" key="1">
    <source>
        <dbReference type="ARBA" id="ARBA00004651"/>
    </source>
</evidence>